<gene>
    <name evidence="2" type="ORF">BDZ83DRAFT_407865</name>
</gene>
<organism evidence="2 3">
    <name type="scientific">Glomerella acutata</name>
    <name type="common">Colletotrichum acutatum</name>
    <dbReference type="NCBI Taxonomy" id="27357"/>
    <lineage>
        <taxon>Eukaryota</taxon>
        <taxon>Fungi</taxon>
        <taxon>Dikarya</taxon>
        <taxon>Ascomycota</taxon>
        <taxon>Pezizomycotina</taxon>
        <taxon>Sordariomycetes</taxon>
        <taxon>Hypocreomycetidae</taxon>
        <taxon>Glomerellales</taxon>
        <taxon>Glomerellaceae</taxon>
        <taxon>Colletotrichum</taxon>
        <taxon>Colletotrichum acutatum species complex</taxon>
    </lineage>
</organism>
<evidence type="ECO:0000313" key="2">
    <source>
        <dbReference type="EMBL" id="KAK1722901.1"/>
    </source>
</evidence>
<dbReference type="RefSeq" id="XP_060362956.1">
    <property type="nucleotide sequence ID" value="XM_060502889.1"/>
</dbReference>
<feature type="region of interest" description="Disordered" evidence="1">
    <location>
        <begin position="77"/>
        <end position="138"/>
    </location>
</feature>
<evidence type="ECO:0000313" key="3">
    <source>
        <dbReference type="Proteomes" id="UP001244207"/>
    </source>
</evidence>
<sequence>MQGTKVFSLSCHVLQGQSMHLPARYHPTTEFSIRRPHGRPMQQCSSHHSHIYVVIMFVDVPGASPVRPQYVQIRPPLSADVPGASTVRPNLSTSVRGRPRRVPGASPVRPQYVQTRSPLSVDVPGASPVRPNLSTVVH</sequence>
<comment type="caution">
    <text evidence="2">The sequence shown here is derived from an EMBL/GenBank/DDBJ whole genome shotgun (WGS) entry which is preliminary data.</text>
</comment>
<dbReference type="EMBL" id="JAHMHS010000072">
    <property type="protein sequence ID" value="KAK1722901.1"/>
    <property type="molecule type" value="Genomic_DNA"/>
</dbReference>
<dbReference type="GeneID" id="85386788"/>
<name>A0AAD8UFD4_GLOAC</name>
<dbReference type="AlphaFoldDB" id="A0AAD8UFD4"/>
<dbReference type="Proteomes" id="UP001244207">
    <property type="component" value="Unassembled WGS sequence"/>
</dbReference>
<reference evidence="2" key="1">
    <citation type="submission" date="2021-12" db="EMBL/GenBank/DDBJ databases">
        <title>Comparative genomics, transcriptomics and evolutionary studies reveal genomic signatures of adaptation to plant cell wall in hemibiotrophic fungi.</title>
        <authorList>
            <consortium name="DOE Joint Genome Institute"/>
            <person name="Baroncelli R."/>
            <person name="Diaz J.F."/>
            <person name="Benocci T."/>
            <person name="Peng M."/>
            <person name="Battaglia E."/>
            <person name="Haridas S."/>
            <person name="Andreopoulos W."/>
            <person name="Labutti K."/>
            <person name="Pangilinan J."/>
            <person name="Floch G.L."/>
            <person name="Makela M.R."/>
            <person name="Henrissat B."/>
            <person name="Grigoriev I.V."/>
            <person name="Crouch J.A."/>
            <person name="De Vries R.P."/>
            <person name="Sukno S.A."/>
            <person name="Thon M.R."/>
        </authorList>
    </citation>
    <scope>NUCLEOTIDE SEQUENCE</scope>
    <source>
        <strain evidence="2">CBS 112980</strain>
    </source>
</reference>
<protein>
    <submittedName>
        <fullName evidence="2">Uncharacterized protein</fullName>
    </submittedName>
</protein>
<accession>A0AAD8UFD4</accession>
<evidence type="ECO:0000256" key="1">
    <source>
        <dbReference type="SAM" id="MobiDB-lite"/>
    </source>
</evidence>
<keyword evidence="3" id="KW-1185">Reference proteome</keyword>
<proteinExistence type="predicted"/>